<dbReference type="HOGENOM" id="CLU_699252_0_0_1"/>
<name>Q22CI5_TETTS</name>
<dbReference type="KEGG" id="tet:TTHERM_01043240"/>
<dbReference type="InParanoid" id="Q22CI5"/>
<dbReference type="PANTHER" id="PTHR47533">
    <property type="entry name" value="PROTEIN CBG21859"/>
    <property type="match status" value="1"/>
</dbReference>
<sequence>MIQNIQTNSFENDPRNDQTIQQQAEVVQYICDRNKEVFQNYIKKELDILESKLQSENFQKQQSEVKRVKFEDGRFIDYRDNLDNLGRFELKKKTIIFISGIPSGIRYFGKIEKTIGYEFCRMINLYIPGFDKKDERRGAYQGKFDQLVQLIDDFMTVLNIQQAIFVVHSYGGLIVKYFTYFKPQRVEGLVQLASIPLTLWQGIKQYYILEKTRYFIDSNNLTFEQFQDEQFRDHLNQVISVNRKQLLSLSKVELDQIGPASLFTFHEIIPLLKLKLSVPGKYGEIFSRFRNLDKKIPRLIAYSPNDNVVLASTIEEEIYEFVLGENTIKRRILHPITKNIQLDNNDFGSNYIFRFDDASHSIHHEKGNELGILIKHFIRQLDYTEILNQLPKF</sequence>
<evidence type="ECO:0000259" key="1">
    <source>
        <dbReference type="Pfam" id="PF00561"/>
    </source>
</evidence>
<dbReference type="Pfam" id="PF00561">
    <property type="entry name" value="Abhydrolase_1"/>
    <property type="match status" value="1"/>
</dbReference>
<dbReference type="RefSeq" id="XP_001030670.1">
    <property type="nucleotide sequence ID" value="XM_001030670.1"/>
</dbReference>
<accession>Q22CI5</accession>
<dbReference type="GO" id="GO:0016787">
    <property type="term" value="F:hydrolase activity"/>
    <property type="evidence" value="ECO:0007669"/>
    <property type="project" value="UniProtKB-KW"/>
</dbReference>
<reference evidence="3" key="1">
    <citation type="journal article" date="2006" name="PLoS Biol.">
        <title>Macronuclear genome sequence of the ciliate Tetrahymena thermophila, a model eukaryote.</title>
        <authorList>
            <person name="Eisen J.A."/>
            <person name="Coyne R.S."/>
            <person name="Wu M."/>
            <person name="Wu D."/>
            <person name="Thiagarajan M."/>
            <person name="Wortman J.R."/>
            <person name="Badger J.H."/>
            <person name="Ren Q."/>
            <person name="Amedeo P."/>
            <person name="Jones K.M."/>
            <person name="Tallon L.J."/>
            <person name="Delcher A.L."/>
            <person name="Salzberg S.L."/>
            <person name="Silva J.C."/>
            <person name="Haas B.J."/>
            <person name="Majoros W.H."/>
            <person name="Farzad M."/>
            <person name="Carlton J.M."/>
            <person name="Smith R.K. Jr."/>
            <person name="Garg J."/>
            <person name="Pearlman R.E."/>
            <person name="Karrer K.M."/>
            <person name="Sun L."/>
            <person name="Manning G."/>
            <person name="Elde N.C."/>
            <person name="Turkewitz A.P."/>
            <person name="Asai D.J."/>
            <person name="Wilkes D.E."/>
            <person name="Wang Y."/>
            <person name="Cai H."/>
            <person name="Collins K."/>
            <person name="Stewart B.A."/>
            <person name="Lee S.R."/>
            <person name="Wilamowska K."/>
            <person name="Weinberg Z."/>
            <person name="Ruzzo W.L."/>
            <person name="Wloga D."/>
            <person name="Gaertig J."/>
            <person name="Frankel J."/>
            <person name="Tsao C.-C."/>
            <person name="Gorovsky M.A."/>
            <person name="Keeling P.J."/>
            <person name="Waller R.F."/>
            <person name="Patron N.J."/>
            <person name="Cherry J.M."/>
            <person name="Stover N.A."/>
            <person name="Krieger C.J."/>
            <person name="del Toro C."/>
            <person name="Ryder H.F."/>
            <person name="Williamson S.C."/>
            <person name="Barbeau R.A."/>
            <person name="Hamilton E.P."/>
            <person name="Orias E."/>
        </authorList>
    </citation>
    <scope>NUCLEOTIDE SEQUENCE [LARGE SCALE GENOMIC DNA]</scope>
    <source>
        <strain evidence="3">SB210</strain>
    </source>
</reference>
<keyword evidence="2" id="KW-0378">Hydrolase</keyword>
<gene>
    <name evidence="2" type="ORF">TTHERM_01043240</name>
</gene>
<keyword evidence="3" id="KW-1185">Reference proteome</keyword>
<dbReference type="InterPro" id="IPR000073">
    <property type="entry name" value="AB_hydrolase_1"/>
</dbReference>
<evidence type="ECO:0000313" key="3">
    <source>
        <dbReference type="Proteomes" id="UP000009168"/>
    </source>
</evidence>
<dbReference type="AlphaFoldDB" id="Q22CI5"/>
<dbReference type="Gene3D" id="3.40.50.1820">
    <property type="entry name" value="alpha/beta hydrolase"/>
    <property type="match status" value="1"/>
</dbReference>
<dbReference type="ESTHER" id="tetts-q22ci5">
    <property type="family name" value="6_AlphaBeta_hydrolase"/>
</dbReference>
<protein>
    <submittedName>
        <fullName evidence="2">Alpha/beta hydrolase family protein</fullName>
    </submittedName>
</protein>
<dbReference type="PANTHER" id="PTHR47533:SF4">
    <property type="entry name" value="AB HYDROLASE-1 DOMAIN-CONTAINING PROTEIN"/>
    <property type="match status" value="1"/>
</dbReference>
<dbReference type="InterPro" id="IPR029058">
    <property type="entry name" value="AB_hydrolase_fold"/>
</dbReference>
<dbReference type="SUPFAM" id="SSF53474">
    <property type="entry name" value="alpha/beta-Hydrolases"/>
    <property type="match status" value="1"/>
</dbReference>
<dbReference type="GeneID" id="7844687"/>
<dbReference type="EMBL" id="GG662496">
    <property type="protein sequence ID" value="EAR83007.1"/>
    <property type="molecule type" value="Genomic_DNA"/>
</dbReference>
<dbReference type="Proteomes" id="UP000009168">
    <property type="component" value="Unassembled WGS sequence"/>
</dbReference>
<proteinExistence type="predicted"/>
<dbReference type="eggNOG" id="ENOG502SFRZ">
    <property type="taxonomic scope" value="Eukaryota"/>
</dbReference>
<evidence type="ECO:0000313" key="2">
    <source>
        <dbReference type="EMBL" id="EAR83007.1"/>
    </source>
</evidence>
<feature type="domain" description="AB hydrolase-1" evidence="1">
    <location>
        <begin position="95"/>
        <end position="242"/>
    </location>
</feature>
<organism evidence="2 3">
    <name type="scientific">Tetrahymena thermophila (strain SB210)</name>
    <dbReference type="NCBI Taxonomy" id="312017"/>
    <lineage>
        <taxon>Eukaryota</taxon>
        <taxon>Sar</taxon>
        <taxon>Alveolata</taxon>
        <taxon>Ciliophora</taxon>
        <taxon>Intramacronucleata</taxon>
        <taxon>Oligohymenophorea</taxon>
        <taxon>Hymenostomatida</taxon>
        <taxon>Tetrahymenina</taxon>
        <taxon>Tetrahymenidae</taxon>
        <taxon>Tetrahymena</taxon>
    </lineage>
</organism>